<proteinExistence type="predicted"/>
<gene>
    <name evidence="1" type="ORF">JG688_00011756</name>
</gene>
<dbReference type="AlphaFoldDB" id="A0A8J5M0P5"/>
<accession>A0A8J5M0P5</accession>
<name>A0A8J5M0P5_9STRA</name>
<keyword evidence="2" id="KW-1185">Reference proteome</keyword>
<protein>
    <submittedName>
        <fullName evidence="1">Uncharacterized protein</fullName>
    </submittedName>
</protein>
<evidence type="ECO:0000313" key="2">
    <source>
        <dbReference type="Proteomes" id="UP000709295"/>
    </source>
</evidence>
<dbReference type="EMBL" id="JAENGY010000851">
    <property type="protein sequence ID" value="KAG6955737.1"/>
    <property type="molecule type" value="Genomic_DNA"/>
</dbReference>
<reference evidence="1" key="1">
    <citation type="submission" date="2021-01" db="EMBL/GenBank/DDBJ databases">
        <title>Phytophthora aleatoria, a newly-described species from Pinus radiata is distinct from Phytophthora cactorum isolates based on comparative genomics.</title>
        <authorList>
            <person name="Mcdougal R."/>
            <person name="Panda P."/>
            <person name="Williams N."/>
            <person name="Studholme D.J."/>
        </authorList>
    </citation>
    <scope>NUCLEOTIDE SEQUENCE</scope>
    <source>
        <strain evidence="1">NZFS 4037</strain>
    </source>
</reference>
<organism evidence="1 2">
    <name type="scientific">Phytophthora aleatoria</name>
    <dbReference type="NCBI Taxonomy" id="2496075"/>
    <lineage>
        <taxon>Eukaryota</taxon>
        <taxon>Sar</taxon>
        <taxon>Stramenopiles</taxon>
        <taxon>Oomycota</taxon>
        <taxon>Peronosporomycetes</taxon>
        <taxon>Peronosporales</taxon>
        <taxon>Peronosporaceae</taxon>
        <taxon>Phytophthora</taxon>
    </lineage>
</organism>
<sequence length="83" mass="8973">MAAVDLPAVIRLLTSSHNDVPTKRLLRAHGTTNDDNEERVNIGGLIQAGTSRLDDLATSAKLETYELLVNNLQLGDDFVASLN</sequence>
<evidence type="ECO:0000313" key="1">
    <source>
        <dbReference type="EMBL" id="KAG6955737.1"/>
    </source>
</evidence>
<comment type="caution">
    <text evidence="1">The sequence shown here is derived from an EMBL/GenBank/DDBJ whole genome shotgun (WGS) entry which is preliminary data.</text>
</comment>
<dbReference type="Proteomes" id="UP000709295">
    <property type="component" value="Unassembled WGS sequence"/>
</dbReference>